<accession>A0A0F8YAM2</accession>
<proteinExistence type="predicted"/>
<reference evidence="1" key="1">
    <citation type="journal article" date="2015" name="Nature">
        <title>Complex archaea that bridge the gap between prokaryotes and eukaryotes.</title>
        <authorList>
            <person name="Spang A."/>
            <person name="Saw J.H."/>
            <person name="Jorgensen S.L."/>
            <person name="Zaremba-Niedzwiedzka K."/>
            <person name="Martijn J."/>
            <person name="Lind A.E."/>
            <person name="van Eijk R."/>
            <person name="Schleper C."/>
            <person name="Guy L."/>
            <person name="Ettema T.J."/>
        </authorList>
    </citation>
    <scope>NUCLEOTIDE SEQUENCE</scope>
</reference>
<dbReference type="AlphaFoldDB" id="A0A0F8YAM2"/>
<gene>
    <name evidence="1" type="ORF">LCGC14_2843650</name>
</gene>
<sequence length="121" mass="14395">MNLEEIKKKYPKAWEKFENFAIVDPELEADSFGYSDDYVDDINRLSLTTLSGYLYRFFDEQGIRPHVLTLPNGTFRPYLFKQSGKVWLVLELEEYEYGFQTRQQAEQATFTKAFEILEQKK</sequence>
<dbReference type="EMBL" id="LAZR01054497">
    <property type="protein sequence ID" value="KKK78428.1"/>
    <property type="molecule type" value="Genomic_DNA"/>
</dbReference>
<name>A0A0F8YAM2_9ZZZZ</name>
<organism evidence="1">
    <name type="scientific">marine sediment metagenome</name>
    <dbReference type="NCBI Taxonomy" id="412755"/>
    <lineage>
        <taxon>unclassified sequences</taxon>
        <taxon>metagenomes</taxon>
        <taxon>ecological metagenomes</taxon>
    </lineage>
</organism>
<evidence type="ECO:0000313" key="1">
    <source>
        <dbReference type="EMBL" id="KKK78428.1"/>
    </source>
</evidence>
<protein>
    <submittedName>
        <fullName evidence="1">Uncharacterized protein</fullName>
    </submittedName>
</protein>
<comment type="caution">
    <text evidence="1">The sequence shown here is derived from an EMBL/GenBank/DDBJ whole genome shotgun (WGS) entry which is preliminary data.</text>
</comment>